<dbReference type="RefSeq" id="WP_176163176.1">
    <property type="nucleotide sequence ID" value="NZ_CP054929.1"/>
</dbReference>
<dbReference type="AlphaFoldDB" id="A0A7H8NAS5"/>
<dbReference type="InterPro" id="IPR007372">
    <property type="entry name" value="Lipid/polyisoprenoid-bd_YceI"/>
</dbReference>
<dbReference type="InterPro" id="IPR036761">
    <property type="entry name" value="TTHA0802/YceI-like_sf"/>
</dbReference>
<dbReference type="SMART" id="SM00867">
    <property type="entry name" value="YceI"/>
    <property type="match status" value="1"/>
</dbReference>
<feature type="domain" description="Lipid/polyisoprenoid-binding YceI-like" evidence="2">
    <location>
        <begin position="12"/>
        <end position="177"/>
    </location>
</feature>
<keyword evidence="4" id="KW-1185">Reference proteome</keyword>
<dbReference type="Gene3D" id="2.40.128.110">
    <property type="entry name" value="Lipid/polyisoprenoid-binding, YceI-like"/>
    <property type="match status" value="1"/>
</dbReference>
<evidence type="ECO:0000313" key="4">
    <source>
        <dbReference type="Proteomes" id="UP000509303"/>
    </source>
</evidence>
<comment type="similarity">
    <text evidence="1">Belongs to the UPF0312 family.</text>
</comment>
<reference evidence="3 4" key="1">
    <citation type="submission" date="2020-06" db="EMBL/GenBank/DDBJ databases">
        <title>Genome mining for natural products.</title>
        <authorList>
            <person name="Zhang B."/>
            <person name="Shi J."/>
            <person name="Ge H."/>
        </authorList>
    </citation>
    <scope>NUCLEOTIDE SEQUENCE [LARGE SCALE GENOMIC DNA]</scope>
    <source>
        <strain evidence="3 4">NA00687</strain>
    </source>
</reference>
<accession>A0A7H8NAS5</accession>
<dbReference type="Proteomes" id="UP000509303">
    <property type="component" value="Chromosome"/>
</dbReference>
<dbReference type="Pfam" id="PF04264">
    <property type="entry name" value="YceI"/>
    <property type="match status" value="1"/>
</dbReference>
<dbReference type="SUPFAM" id="SSF101874">
    <property type="entry name" value="YceI-like"/>
    <property type="match status" value="1"/>
</dbReference>
<dbReference type="PANTHER" id="PTHR34406">
    <property type="entry name" value="PROTEIN YCEI"/>
    <property type="match status" value="1"/>
</dbReference>
<proteinExistence type="inferred from homology"/>
<dbReference type="EMBL" id="CP054929">
    <property type="protein sequence ID" value="QKW51456.1"/>
    <property type="molecule type" value="Genomic_DNA"/>
</dbReference>
<name>A0A7H8NAS5_9ACTN</name>
<sequence length="179" mass="20042">MSTTRPSELTGDYVIDATRTRIGFVARHTMSTRVRGHVDAFEGSVHLDGEQPWKSSVRLVIQAKDVQTKNRQRDVLVRDKFLDAKNHPTITFTSTDVLQSDATHYELTGDLTIRGTTRSVTLNVELTDTEPDSQGNLWAHLKGTTTINRKDWNVNWNAFTSAMVSPTVVVEFDAVVVRG</sequence>
<dbReference type="PANTHER" id="PTHR34406:SF1">
    <property type="entry name" value="PROTEIN YCEI"/>
    <property type="match status" value="1"/>
</dbReference>
<protein>
    <submittedName>
        <fullName evidence="3">YceI family protein</fullName>
    </submittedName>
</protein>
<organism evidence="3 4">
    <name type="scientific">Streptomyces buecherae</name>
    <dbReference type="NCBI Taxonomy" id="2763006"/>
    <lineage>
        <taxon>Bacteria</taxon>
        <taxon>Bacillati</taxon>
        <taxon>Actinomycetota</taxon>
        <taxon>Actinomycetes</taxon>
        <taxon>Kitasatosporales</taxon>
        <taxon>Streptomycetaceae</taxon>
        <taxon>Streptomyces</taxon>
    </lineage>
</organism>
<gene>
    <name evidence="3" type="ORF">HUT08_20090</name>
</gene>
<evidence type="ECO:0000256" key="1">
    <source>
        <dbReference type="ARBA" id="ARBA00008812"/>
    </source>
</evidence>
<evidence type="ECO:0000313" key="3">
    <source>
        <dbReference type="EMBL" id="QKW51456.1"/>
    </source>
</evidence>
<evidence type="ECO:0000259" key="2">
    <source>
        <dbReference type="SMART" id="SM00867"/>
    </source>
</evidence>